<dbReference type="AlphaFoldDB" id="A0A7C5QJG1"/>
<reference evidence="11" key="1">
    <citation type="journal article" date="2020" name="mSystems">
        <title>Genome- and Community-Level Interaction Insights into Carbon Utilization and Element Cycling Functions of Hydrothermarchaeota in Hydrothermal Sediment.</title>
        <authorList>
            <person name="Zhou Z."/>
            <person name="Liu Y."/>
            <person name="Xu W."/>
            <person name="Pan J."/>
            <person name="Luo Z.H."/>
            <person name="Li M."/>
        </authorList>
    </citation>
    <scope>NUCLEOTIDE SEQUENCE [LARGE SCALE GENOMIC DNA]</scope>
    <source>
        <strain evidence="11">SpSt-1056</strain>
    </source>
</reference>
<dbReference type="EMBL" id="DRWN01000031">
    <property type="protein sequence ID" value="HHK68414.1"/>
    <property type="molecule type" value="Genomic_DNA"/>
</dbReference>
<evidence type="ECO:0000259" key="9">
    <source>
        <dbReference type="Pfam" id="PF18376"/>
    </source>
</evidence>
<dbReference type="Pfam" id="PF22700">
    <property type="entry name" value="MVD-like_N"/>
    <property type="match status" value="1"/>
</dbReference>
<evidence type="ECO:0000256" key="4">
    <source>
        <dbReference type="ARBA" id="ARBA00022741"/>
    </source>
</evidence>
<dbReference type="EC" id="4.1.1.33" evidence="2 8"/>
<keyword evidence="3" id="KW-0444">Lipid biosynthesis</keyword>
<dbReference type="InterPro" id="IPR014721">
    <property type="entry name" value="Ribsml_uS5_D2-typ_fold_subgr"/>
</dbReference>
<dbReference type="PIRSF" id="PIRSF015950">
    <property type="entry name" value="Mev_P_decrbx"/>
    <property type="match status" value="1"/>
</dbReference>
<evidence type="ECO:0000256" key="3">
    <source>
        <dbReference type="ARBA" id="ARBA00022516"/>
    </source>
</evidence>
<evidence type="ECO:0000256" key="2">
    <source>
        <dbReference type="ARBA" id="ARBA00012296"/>
    </source>
</evidence>
<keyword evidence="5" id="KW-0067">ATP-binding</keyword>
<dbReference type="SUPFAM" id="SSF54211">
    <property type="entry name" value="Ribosomal protein S5 domain 2-like"/>
    <property type="match status" value="1"/>
</dbReference>
<dbReference type="PANTHER" id="PTHR10977">
    <property type="entry name" value="DIPHOSPHOMEVALONATE DECARBOXYLASE"/>
    <property type="match status" value="1"/>
</dbReference>
<dbReference type="InterPro" id="IPR041431">
    <property type="entry name" value="Mvd1_C"/>
</dbReference>
<dbReference type="PANTHER" id="PTHR10977:SF3">
    <property type="entry name" value="DIPHOSPHOMEVALONATE DECARBOXYLASE"/>
    <property type="match status" value="1"/>
</dbReference>
<evidence type="ECO:0000259" key="10">
    <source>
        <dbReference type="Pfam" id="PF22700"/>
    </source>
</evidence>
<dbReference type="GO" id="GO:0005524">
    <property type="term" value="F:ATP binding"/>
    <property type="evidence" value="ECO:0007669"/>
    <property type="project" value="UniProtKB-KW"/>
</dbReference>
<dbReference type="NCBIfam" id="TIGR01240">
    <property type="entry name" value="mevDPdecarb"/>
    <property type="match status" value="1"/>
</dbReference>
<feature type="domain" description="Mvd1 C-terminal" evidence="9">
    <location>
        <begin position="190"/>
        <end position="303"/>
    </location>
</feature>
<dbReference type="InterPro" id="IPR053859">
    <property type="entry name" value="MVD-like_N"/>
</dbReference>
<feature type="domain" description="Diphosphomevalonate decarboxylase-like N-terminal" evidence="10">
    <location>
        <begin position="7"/>
        <end position="167"/>
    </location>
</feature>
<keyword evidence="6" id="KW-0443">Lipid metabolism</keyword>
<keyword evidence="7 11" id="KW-0456">Lyase</keyword>
<evidence type="ECO:0000256" key="6">
    <source>
        <dbReference type="ARBA" id="ARBA00023098"/>
    </source>
</evidence>
<evidence type="ECO:0000313" key="11">
    <source>
        <dbReference type="EMBL" id="HHK68414.1"/>
    </source>
</evidence>
<sequence>MKARAVAHTMEGLVKYHGLRDWSLRLPYHDSISVNLDAFTTTTEVEFGDFGQDTAFIDNMAVTGREFERIRQVVDHVRRLANISDNFRVVSFNSIPKGRFKGLGFSSSAGAALAAAAYKASGLDSVQGWDMRLVSRIARRLAGSACRSVVGNYARWYAGNSDEDSYAVSFAYEKNLPLKVVVVPLGSRYSTEDAHREAELSTFFEARIKNASARCDVMEKAIKEGDFKTFGELKELDTIELHAVTATGPRRLIIAAPESLKIVSEVRRLREEEGVECYFSMQTGPTVFINTHPEDSRYVYSRVEDLGFTPYLSGVGGPVRVE</sequence>
<organism evidence="11">
    <name type="scientific">Caldiarchaeum subterraneum</name>
    <dbReference type="NCBI Taxonomy" id="311458"/>
    <lineage>
        <taxon>Archaea</taxon>
        <taxon>Nitrososphaerota</taxon>
        <taxon>Candidatus Caldarchaeales</taxon>
        <taxon>Candidatus Caldarchaeaceae</taxon>
        <taxon>Candidatus Caldarchaeum</taxon>
    </lineage>
</organism>
<protein>
    <recommendedName>
        <fullName evidence="2 8">Diphosphomevalonate decarboxylase</fullName>
        <ecNumber evidence="2 8">4.1.1.33</ecNumber>
    </recommendedName>
</protein>
<dbReference type="InterPro" id="IPR005935">
    <property type="entry name" value="Mev_decarb"/>
</dbReference>
<comment type="similarity">
    <text evidence="1">Belongs to the diphosphomevalonate decarboxylase family.</text>
</comment>
<dbReference type="GO" id="GO:0005829">
    <property type="term" value="C:cytosol"/>
    <property type="evidence" value="ECO:0007669"/>
    <property type="project" value="InterPro"/>
</dbReference>
<dbReference type="SUPFAM" id="SSF55060">
    <property type="entry name" value="GHMP Kinase, C-terminal domain"/>
    <property type="match status" value="1"/>
</dbReference>
<name>A0A7C5QJG1_CALS0</name>
<dbReference type="InterPro" id="IPR036554">
    <property type="entry name" value="GHMP_kinase_C_sf"/>
</dbReference>
<evidence type="ECO:0000256" key="5">
    <source>
        <dbReference type="ARBA" id="ARBA00022840"/>
    </source>
</evidence>
<evidence type="ECO:0000256" key="1">
    <source>
        <dbReference type="ARBA" id="ARBA00008831"/>
    </source>
</evidence>
<proteinExistence type="inferred from homology"/>
<dbReference type="GO" id="GO:0004163">
    <property type="term" value="F:diphosphomevalonate decarboxylase activity"/>
    <property type="evidence" value="ECO:0007669"/>
    <property type="project" value="UniProtKB-UniRule"/>
</dbReference>
<evidence type="ECO:0000256" key="8">
    <source>
        <dbReference type="NCBIfam" id="TIGR01240"/>
    </source>
</evidence>
<evidence type="ECO:0000256" key="7">
    <source>
        <dbReference type="ARBA" id="ARBA00023239"/>
    </source>
</evidence>
<comment type="caution">
    <text evidence="11">The sequence shown here is derived from an EMBL/GenBank/DDBJ whole genome shotgun (WGS) entry which is preliminary data.</text>
</comment>
<dbReference type="InterPro" id="IPR020568">
    <property type="entry name" value="Ribosomal_Su5_D2-typ_SF"/>
</dbReference>
<dbReference type="Gene3D" id="3.30.230.10">
    <property type="match status" value="1"/>
</dbReference>
<keyword evidence="4" id="KW-0547">Nucleotide-binding</keyword>
<dbReference type="Gene3D" id="3.30.70.890">
    <property type="entry name" value="GHMP kinase, C-terminal domain"/>
    <property type="match status" value="1"/>
</dbReference>
<dbReference type="GO" id="GO:0019287">
    <property type="term" value="P:isopentenyl diphosphate biosynthetic process, mevalonate pathway"/>
    <property type="evidence" value="ECO:0007669"/>
    <property type="project" value="UniProtKB-UniRule"/>
</dbReference>
<dbReference type="Pfam" id="PF18376">
    <property type="entry name" value="MDD_C"/>
    <property type="match status" value="1"/>
</dbReference>
<gene>
    <name evidence="11" type="primary">mvaD</name>
    <name evidence="11" type="ORF">ENM11_04575</name>
</gene>
<dbReference type="InterPro" id="IPR029765">
    <property type="entry name" value="Mev_diP_decarb"/>
</dbReference>
<accession>A0A7C5QJG1</accession>